<evidence type="ECO:0000256" key="1">
    <source>
        <dbReference type="ARBA" id="ARBA00022679"/>
    </source>
</evidence>
<dbReference type="InterPro" id="IPR023606">
    <property type="entry name" value="CoA-Trfase_III_dom_1_sf"/>
</dbReference>
<keyword evidence="1 3" id="KW-0808">Transferase</keyword>
<dbReference type="InterPro" id="IPR050483">
    <property type="entry name" value="CoA-transferase_III_domain"/>
</dbReference>
<dbReference type="InterPro" id="IPR044855">
    <property type="entry name" value="CoA-Trfase_III_dom3_sf"/>
</dbReference>
<dbReference type="PANTHER" id="PTHR48207:SF4">
    <property type="entry name" value="BLL6097 PROTEIN"/>
    <property type="match status" value="1"/>
</dbReference>
<dbReference type="SUPFAM" id="SSF89796">
    <property type="entry name" value="CoA-transferase family III (CaiB/BaiF)"/>
    <property type="match status" value="1"/>
</dbReference>
<evidence type="ECO:0000256" key="2">
    <source>
        <dbReference type="SAM" id="MobiDB-lite"/>
    </source>
</evidence>
<evidence type="ECO:0000313" key="3">
    <source>
        <dbReference type="EMBL" id="TSH96926.1"/>
    </source>
</evidence>
<comment type="caution">
    <text evidence="3">The sequence shown here is derived from an EMBL/GenBank/DDBJ whole genome shotgun (WGS) entry which is preliminary data.</text>
</comment>
<dbReference type="Proteomes" id="UP000318405">
    <property type="component" value="Unassembled WGS sequence"/>
</dbReference>
<gene>
    <name evidence="3" type="ORF">FOZ76_07800</name>
</gene>
<dbReference type="Pfam" id="PF02515">
    <property type="entry name" value="CoA_transf_3"/>
    <property type="match status" value="1"/>
</dbReference>
<organism evidence="3 4">
    <name type="scientific">Verticiella sediminum</name>
    <dbReference type="NCBI Taxonomy" id="1247510"/>
    <lineage>
        <taxon>Bacteria</taxon>
        <taxon>Pseudomonadati</taxon>
        <taxon>Pseudomonadota</taxon>
        <taxon>Betaproteobacteria</taxon>
        <taxon>Burkholderiales</taxon>
        <taxon>Alcaligenaceae</taxon>
        <taxon>Verticiella</taxon>
    </lineage>
</organism>
<name>A0A556AVG8_9BURK</name>
<keyword evidence="4" id="KW-1185">Reference proteome</keyword>
<dbReference type="Gene3D" id="3.40.50.10540">
    <property type="entry name" value="Crotonobetainyl-coa:carnitine coa-transferase, domain 1"/>
    <property type="match status" value="1"/>
</dbReference>
<reference evidence="3 4" key="1">
    <citation type="submission" date="2019-07" db="EMBL/GenBank/DDBJ databases">
        <title>Qingshengfaniella alkalisoli gen. nov., sp. nov., isolated from saline soil.</title>
        <authorList>
            <person name="Xu L."/>
            <person name="Huang X.-X."/>
            <person name="Sun J.-Q."/>
        </authorList>
    </citation>
    <scope>NUCLEOTIDE SEQUENCE [LARGE SCALE GENOMIC DNA]</scope>
    <source>
        <strain evidence="3 4">DSM 27279</strain>
    </source>
</reference>
<proteinExistence type="predicted"/>
<accession>A0A556AVG8</accession>
<dbReference type="OrthoDB" id="9058532at2"/>
<evidence type="ECO:0000313" key="4">
    <source>
        <dbReference type="Proteomes" id="UP000318405"/>
    </source>
</evidence>
<dbReference type="RefSeq" id="WP_143947586.1">
    <property type="nucleotide sequence ID" value="NZ_BAABMB010000002.1"/>
</dbReference>
<feature type="region of interest" description="Disordered" evidence="2">
    <location>
        <begin position="357"/>
        <end position="377"/>
    </location>
</feature>
<dbReference type="Gene3D" id="3.30.1540.10">
    <property type="entry name" value="formyl-coa transferase, domain 3"/>
    <property type="match status" value="1"/>
</dbReference>
<dbReference type="GO" id="GO:0008410">
    <property type="term" value="F:CoA-transferase activity"/>
    <property type="evidence" value="ECO:0007669"/>
    <property type="project" value="TreeGrafter"/>
</dbReference>
<sequence>MSAVLEGIKVLELCEVFQGPLAGQILGDYGADVVKIERPGRGDSLRHSDTVANERGEMGSYFAAVNRNKRSICLDLKDDAERAHFLRLVAQADVVLHNYRPGVMEKLGCGYADLAAINPRLVYAAASGFGATGPLAAMAGQDFLIQSISGIAWKTTACAGEPTFINVPLADYTSGVLMAQGVLLALLERTRSGQGQQVSMSLFSALVAMQSLEAASTLNYGYETRWFERALNFTAEAADGWLTVIGFFRDNPLKLICEAMGLEDLSSRAAWAGKHEQATHRDEIAQLLRPAFRRYSTEEAVRRLQAHGVLAAPILRFEETLAHAQTEANGLIATVPVEGQQAMRVLAHPVMLSRTPAQVRRGPPHLGAHRGEILGEP</sequence>
<dbReference type="EMBL" id="VLTJ01000012">
    <property type="protein sequence ID" value="TSH96926.1"/>
    <property type="molecule type" value="Genomic_DNA"/>
</dbReference>
<dbReference type="AlphaFoldDB" id="A0A556AVG8"/>
<protein>
    <submittedName>
        <fullName evidence="3">CoA transferase</fullName>
    </submittedName>
</protein>
<dbReference type="InterPro" id="IPR003673">
    <property type="entry name" value="CoA-Trfase_fam_III"/>
</dbReference>
<dbReference type="PANTHER" id="PTHR48207">
    <property type="entry name" value="SUCCINATE--HYDROXYMETHYLGLUTARATE COA-TRANSFERASE"/>
    <property type="match status" value="1"/>
</dbReference>